<dbReference type="PANTHER" id="PTHR43034:SF2">
    <property type="entry name" value="ION-TRANSLOCATING OXIDOREDUCTASE COMPLEX SUBUNIT C"/>
    <property type="match status" value="1"/>
</dbReference>
<dbReference type="GO" id="GO:0009055">
    <property type="term" value="F:electron transfer activity"/>
    <property type="evidence" value="ECO:0007669"/>
    <property type="project" value="InterPro"/>
</dbReference>
<evidence type="ECO:0000313" key="11">
    <source>
        <dbReference type="EMBL" id="MBB6091408.1"/>
    </source>
</evidence>
<dbReference type="SUPFAM" id="SSF142019">
    <property type="entry name" value="Nqo1 FMN-binding domain-like"/>
    <property type="match status" value="1"/>
</dbReference>
<name>A0A841HGI1_9GAMM</name>
<keyword evidence="8" id="KW-0472">Membrane</keyword>
<dbReference type="HAMAP" id="MF_00461">
    <property type="entry name" value="RsxC_RnfC"/>
    <property type="match status" value="1"/>
</dbReference>
<dbReference type="Pfam" id="PF10531">
    <property type="entry name" value="SLBB"/>
    <property type="match status" value="1"/>
</dbReference>
<feature type="binding site" evidence="8">
    <location>
        <position position="369"/>
    </location>
    <ligand>
        <name>[4Fe-4S] cluster</name>
        <dbReference type="ChEBI" id="CHEBI:49883"/>
        <label>1</label>
    </ligand>
</feature>
<keyword evidence="2 8" id="KW-0004">4Fe-4S</keyword>
<comment type="function">
    <text evidence="8">Part of a membrane-bound complex that couples electron transfer with translocation of ions across the membrane.</text>
</comment>
<sequence>MIRAMTGGGLRLETNKERSTAAPLRAASVPAEVILPLDQHAGTAARPLVKVGDAVLLGQPIAEPTSDISAWVHSPVSGSVIAVEPRPVAYHAASSPCIVIRNDFADRRDNANTAVDYASMSPAQLSDHIARGGIVGLGGATFPTASKLSQAVAQPDLHLLLNGAECEPWISCDDMLMRERAADIVFGAHVLMHALGTVSCTIAVEDDVPQAIASLRAAAAQVQPHIRIATLPDVYPAGGERQLILAVTDREVPAGRLPSDIGILCQNVGTAAAVARWIRDGEPLITRIVTITGSGVREPANLETRLGTPIASLIADCGGYTTDDRRLIMGGSMMGLAFSDDRLPIVKGSNCVIVPSPSDLHPRSAEMPCIRCGNCSEVCPAWLLPQQLHWQAQAHDVAALESFGLMDCIECGCCDYVCPSQIPLTQRFREAKVPVQAELLARSEAHLSRQRYEARGERLVRIENEQRARLEQKRREITGRKSPP</sequence>
<dbReference type="GO" id="GO:0005886">
    <property type="term" value="C:plasma membrane"/>
    <property type="evidence" value="ECO:0007669"/>
    <property type="project" value="UniProtKB-SubCell"/>
</dbReference>
<evidence type="ECO:0000256" key="8">
    <source>
        <dbReference type="HAMAP-Rule" id="MF_00461"/>
    </source>
</evidence>
<dbReference type="InterPro" id="IPR037225">
    <property type="entry name" value="Nuo51_FMN-bd_sf"/>
</dbReference>
<dbReference type="PROSITE" id="PS00198">
    <property type="entry name" value="4FE4S_FER_1"/>
    <property type="match status" value="1"/>
</dbReference>
<feature type="binding site" evidence="8">
    <location>
        <position position="372"/>
    </location>
    <ligand>
        <name>[4Fe-4S] cluster</name>
        <dbReference type="ChEBI" id="CHEBI:49883"/>
        <label>1</label>
    </ligand>
</feature>
<dbReference type="InterPro" id="IPR026902">
    <property type="entry name" value="RnfC_N"/>
</dbReference>
<keyword evidence="3 8" id="KW-0479">Metal-binding</keyword>
<evidence type="ECO:0000256" key="1">
    <source>
        <dbReference type="ARBA" id="ARBA00022448"/>
    </source>
</evidence>
<dbReference type="Gene3D" id="3.40.50.11540">
    <property type="entry name" value="NADH-ubiquinone oxidoreductase 51kDa subunit"/>
    <property type="match status" value="1"/>
</dbReference>
<feature type="binding site" evidence="8">
    <location>
        <position position="379"/>
    </location>
    <ligand>
        <name>[4Fe-4S] cluster</name>
        <dbReference type="ChEBI" id="CHEBI:49883"/>
        <label>2</label>
    </ligand>
</feature>
<dbReference type="Gene3D" id="3.30.70.20">
    <property type="match status" value="1"/>
</dbReference>
<dbReference type="RefSeq" id="WP_184329209.1">
    <property type="nucleotide sequence ID" value="NZ_JACHHZ010000001.1"/>
</dbReference>
<dbReference type="EC" id="7.-.-.-" evidence="8"/>
<reference evidence="11 12" key="1">
    <citation type="submission" date="2020-08" db="EMBL/GenBank/DDBJ databases">
        <title>Genomic Encyclopedia of Type Strains, Phase IV (KMG-IV): sequencing the most valuable type-strain genomes for metagenomic binning, comparative biology and taxonomic classification.</title>
        <authorList>
            <person name="Goeker M."/>
        </authorList>
    </citation>
    <scope>NUCLEOTIDE SEQUENCE [LARGE SCALE GENOMIC DNA]</scope>
    <source>
        <strain evidence="11 12">DSM 26723</strain>
    </source>
</reference>
<feature type="binding site" evidence="8">
    <location>
        <position position="408"/>
    </location>
    <ligand>
        <name>[4Fe-4S] cluster</name>
        <dbReference type="ChEBI" id="CHEBI:49883"/>
        <label>2</label>
    </ligand>
</feature>
<keyword evidence="8" id="KW-1003">Cell membrane</keyword>
<feature type="binding site" evidence="8">
    <location>
        <position position="414"/>
    </location>
    <ligand>
        <name>[4Fe-4S] cluster</name>
        <dbReference type="ChEBI" id="CHEBI:49883"/>
        <label>2</label>
    </ligand>
</feature>
<proteinExistence type="inferred from homology"/>
<dbReference type="AlphaFoldDB" id="A0A841HGI1"/>
<dbReference type="PROSITE" id="PS51379">
    <property type="entry name" value="4FE4S_FER_2"/>
    <property type="match status" value="1"/>
</dbReference>
<evidence type="ECO:0000256" key="2">
    <source>
        <dbReference type="ARBA" id="ARBA00022485"/>
    </source>
</evidence>
<dbReference type="NCBIfam" id="TIGR01945">
    <property type="entry name" value="rnfC"/>
    <property type="match status" value="1"/>
</dbReference>
<keyword evidence="6 8" id="KW-0408">Iron</keyword>
<evidence type="ECO:0000256" key="5">
    <source>
        <dbReference type="ARBA" id="ARBA00022982"/>
    </source>
</evidence>
<evidence type="ECO:0000313" key="12">
    <source>
        <dbReference type="Proteomes" id="UP000588068"/>
    </source>
</evidence>
<evidence type="ECO:0000256" key="6">
    <source>
        <dbReference type="ARBA" id="ARBA00023004"/>
    </source>
</evidence>
<comment type="subcellular location">
    <subcellularLocation>
        <location evidence="8">Cell inner membrane</location>
        <topology evidence="8">Peripheral membrane protein</topology>
    </subcellularLocation>
</comment>
<feature type="binding site" evidence="8">
    <location>
        <position position="418"/>
    </location>
    <ligand>
        <name>[4Fe-4S] cluster</name>
        <dbReference type="ChEBI" id="CHEBI:49883"/>
        <label>1</label>
    </ligand>
</feature>
<feature type="region of interest" description="Disordered" evidence="9">
    <location>
        <begin position="1"/>
        <end position="23"/>
    </location>
</feature>
<keyword evidence="7 8" id="KW-0411">Iron-sulfur</keyword>
<evidence type="ECO:0000256" key="9">
    <source>
        <dbReference type="SAM" id="MobiDB-lite"/>
    </source>
</evidence>
<evidence type="ECO:0000256" key="4">
    <source>
        <dbReference type="ARBA" id="ARBA00022737"/>
    </source>
</evidence>
<dbReference type="GO" id="GO:0022900">
    <property type="term" value="P:electron transport chain"/>
    <property type="evidence" value="ECO:0007669"/>
    <property type="project" value="UniProtKB-UniRule"/>
</dbReference>
<evidence type="ECO:0000256" key="3">
    <source>
        <dbReference type="ARBA" id="ARBA00022723"/>
    </source>
</evidence>
<dbReference type="InterPro" id="IPR017900">
    <property type="entry name" value="4Fe4S_Fe_S_CS"/>
</dbReference>
<gene>
    <name evidence="8" type="primary">rnfC</name>
    <name evidence="11" type="ORF">HNQ60_000254</name>
</gene>
<keyword evidence="1 8" id="KW-0813">Transport</keyword>
<dbReference type="Pfam" id="PF13375">
    <property type="entry name" value="RnfC_N"/>
    <property type="match status" value="1"/>
</dbReference>
<protein>
    <recommendedName>
        <fullName evidence="8">Ion-translocating oxidoreductase complex subunit C</fullName>
        <ecNumber evidence="8">7.-.-.-</ecNumber>
    </recommendedName>
    <alternativeName>
        <fullName evidence="8">Rnf electron transport complex subunit C</fullName>
    </alternativeName>
</protein>
<dbReference type="InterPro" id="IPR017896">
    <property type="entry name" value="4Fe4S_Fe-S-bd"/>
</dbReference>
<dbReference type="Pfam" id="PF12838">
    <property type="entry name" value="Fer4_7"/>
    <property type="match status" value="1"/>
</dbReference>
<keyword evidence="8" id="KW-0997">Cell inner membrane</keyword>
<evidence type="ECO:0000259" key="10">
    <source>
        <dbReference type="PROSITE" id="PS51379"/>
    </source>
</evidence>
<dbReference type="PANTHER" id="PTHR43034">
    <property type="entry name" value="ION-TRANSLOCATING OXIDOREDUCTASE COMPLEX SUBUNIT C"/>
    <property type="match status" value="1"/>
</dbReference>
<feature type="domain" description="4Fe-4S ferredoxin-type" evidence="10">
    <location>
        <begin position="360"/>
        <end position="389"/>
    </location>
</feature>
<keyword evidence="12" id="KW-1185">Reference proteome</keyword>
<feature type="binding site" evidence="8">
    <location>
        <position position="411"/>
    </location>
    <ligand>
        <name>[4Fe-4S] cluster</name>
        <dbReference type="ChEBI" id="CHEBI:49883"/>
        <label>2</label>
    </ligand>
</feature>
<accession>A0A841HGI1</accession>
<dbReference type="Proteomes" id="UP000588068">
    <property type="component" value="Unassembled WGS sequence"/>
</dbReference>
<keyword evidence="4 8" id="KW-0677">Repeat</keyword>
<dbReference type="SUPFAM" id="SSF46548">
    <property type="entry name" value="alpha-helical ferredoxin"/>
    <property type="match status" value="1"/>
</dbReference>
<comment type="cofactor">
    <cofactor evidence="8">
        <name>[4Fe-4S] cluster</name>
        <dbReference type="ChEBI" id="CHEBI:49883"/>
    </cofactor>
    <text evidence="8">Binds 2 [4Fe-4S] clusters per subunit.</text>
</comment>
<dbReference type="InterPro" id="IPR019554">
    <property type="entry name" value="Soluble_ligand-bd"/>
</dbReference>
<evidence type="ECO:0000256" key="7">
    <source>
        <dbReference type="ARBA" id="ARBA00023014"/>
    </source>
</evidence>
<keyword evidence="5 8" id="KW-0249">Electron transport</keyword>
<dbReference type="GO" id="GO:0046872">
    <property type="term" value="F:metal ion binding"/>
    <property type="evidence" value="ECO:0007669"/>
    <property type="project" value="UniProtKB-KW"/>
</dbReference>
<feature type="binding site" evidence="8">
    <location>
        <position position="375"/>
    </location>
    <ligand>
        <name>[4Fe-4S] cluster</name>
        <dbReference type="ChEBI" id="CHEBI:49883"/>
        <label>1</label>
    </ligand>
</feature>
<comment type="subunit">
    <text evidence="8">The complex is composed of six subunits: RnfA, RnfB, RnfC, RnfD, RnfE and RnfG.</text>
</comment>
<comment type="similarity">
    <text evidence="8">Belongs to the 4Fe4S bacterial-type ferredoxin family. RnfC subfamily.</text>
</comment>
<dbReference type="GO" id="GO:0051539">
    <property type="term" value="F:4 iron, 4 sulfur cluster binding"/>
    <property type="evidence" value="ECO:0007669"/>
    <property type="project" value="UniProtKB-KW"/>
</dbReference>
<dbReference type="Pfam" id="PF01512">
    <property type="entry name" value="Complex1_51K"/>
    <property type="match status" value="1"/>
</dbReference>
<dbReference type="NCBIfam" id="NF003454">
    <property type="entry name" value="PRK05035.1"/>
    <property type="match status" value="1"/>
</dbReference>
<comment type="caution">
    <text evidence="11">The sequence shown here is derived from an EMBL/GenBank/DDBJ whole genome shotgun (WGS) entry which is preliminary data.</text>
</comment>
<dbReference type="EMBL" id="JACHHZ010000001">
    <property type="protein sequence ID" value="MBB6091408.1"/>
    <property type="molecule type" value="Genomic_DNA"/>
</dbReference>
<organism evidence="11 12">
    <name type="scientific">Povalibacter uvarum</name>
    <dbReference type="NCBI Taxonomy" id="732238"/>
    <lineage>
        <taxon>Bacteria</taxon>
        <taxon>Pseudomonadati</taxon>
        <taxon>Pseudomonadota</taxon>
        <taxon>Gammaproteobacteria</taxon>
        <taxon>Steroidobacterales</taxon>
        <taxon>Steroidobacteraceae</taxon>
        <taxon>Povalibacter</taxon>
    </lineage>
</organism>
<dbReference type="InterPro" id="IPR011538">
    <property type="entry name" value="Nuo51_FMN-bd"/>
</dbReference>
<keyword evidence="8" id="KW-1278">Translocase</keyword>
<feature type="compositionally biased region" description="Gly residues" evidence="9">
    <location>
        <begin position="1"/>
        <end position="10"/>
    </location>
</feature>
<dbReference type="InterPro" id="IPR010208">
    <property type="entry name" value="Ion_transpt_RnfC/RsxC"/>
</dbReference>